<protein>
    <submittedName>
        <fullName evidence="3">Uncharacterized protein</fullName>
    </submittedName>
</protein>
<dbReference type="RefSeq" id="WP_175479940.1">
    <property type="nucleotide sequence ID" value="NZ_FOHO01000015.1"/>
</dbReference>
<feature type="region of interest" description="Disordered" evidence="1">
    <location>
        <begin position="31"/>
        <end position="53"/>
    </location>
</feature>
<evidence type="ECO:0000313" key="3">
    <source>
        <dbReference type="EMBL" id="SET94338.1"/>
    </source>
</evidence>
<name>A0A1I0IED5_9RHOB</name>
<keyword evidence="2" id="KW-1133">Transmembrane helix</keyword>
<gene>
    <name evidence="3" type="ORF">SAMN04489858_11568</name>
</gene>
<dbReference type="EMBL" id="FOHO01000015">
    <property type="protein sequence ID" value="SET94338.1"/>
    <property type="molecule type" value="Genomic_DNA"/>
</dbReference>
<keyword evidence="2" id="KW-0472">Membrane</keyword>
<proteinExistence type="predicted"/>
<sequence>MPSFKGSIRPLVFWPPFILLITALLSPLRKTRNGGDADQVAHRLGGGVSGFQR</sequence>
<keyword evidence="2" id="KW-0812">Transmembrane</keyword>
<feature type="transmembrane region" description="Helical" evidence="2">
    <location>
        <begin position="12"/>
        <end position="28"/>
    </location>
</feature>
<accession>A0A1I0IED5</accession>
<evidence type="ECO:0000256" key="1">
    <source>
        <dbReference type="SAM" id="MobiDB-lite"/>
    </source>
</evidence>
<reference evidence="3 4" key="1">
    <citation type="submission" date="2016-10" db="EMBL/GenBank/DDBJ databases">
        <authorList>
            <person name="de Groot N.N."/>
        </authorList>
    </citation>
    <scope>NUCLEOTIDE SEQUENCE [LARGE SCALE GENOMIC DNA]</scope>
    <source>
        <strain evidence="3 4">DSM 17862</strain>
    </source>
</reference>
<evidence type="ECO:0000256" key="2">
    <source>
        <dbReference type="SAM" id="Phobius"/>
    </source>
</evidence>
<feature type="compositionally biased region" description="Gly residues" evidence="1">
    <location>
        <begin position="44"/>
        <end position="53"/>
    </location>
</feature>
<dbReference type="Proteomes" id="UP000199180">
    <property type="component" value="Unassembled WGS sequence"/>
</dbReference>
<keyword evidence="4" id="KW-1185">Reference proteome</keyword>
<organism evidence="3 4">
    <name type="scientific">Paracoccus homiensis</name>
    <dbReference type="NCBI Taxonomy" id="364199"/>
    <lineage>
        <taxon>Bacteria</taxon>
        <taxon>Pseudomonadati</taxon>
        <taxon>Pseudomonadota</taxon>
        <taxon>Alphaproteobacteria</taxon>
        <taxon>Rhodobacterales</taxon>
        <taxon>Paracoccaceae</taxon>
        <taxon>Paracoccus</taxon>
    </lineage>
</organism>
<evidence type="ECO:0000313" key="4">
    <source>
        <dbReference type="Proteomes" id="UP000199180"/>
    </source>
</evidence>
<dbReference type="AlphaFoldDB" id="A0A1I0IED5"/>